<protein>
    <recommendedName>
        <fullName evidence="1">Polymerase/histidinol phosphatase N-terminal domain-containing protein</fullName>
    </recommendedName>
</protein>
<keyword evidence="3" id="KW-1185">Reference proteome</keyword>
<dbReference type="KEGG" id="gog:C1280_20840"/>
<dbReference type="PANTHER" id="PTHR42924">
    <property type="entry name" value="EXONUCLEASE"/>
    <property type="match status" value="1"/>
</dbReference>
<proteinExistence type="predicted"/>
<dbReference type="InterPro" id="IPR016195">
    <property type="entry name" value="Pol/histidinol_Pase-like"/>
</dbReference>
<dbReference type="SUPFAM" id="SSF89550">
    <property type="entry name" value="PHP domain-like"/>
    <property type="match status" value="1"/>
</dbReference>
<dbReference type="GO" id="GO:0004534">
    <property type="term" value="F:5'-3' RNA exonuclease activity"/>
    <property type="evidence" value="ECO:0007669"/>
    <property type="project" value="TreeGrafter"/>
</dbReference>
<feature type="domain" description="Polymerase/histidinol phosphatase N-terminal" evidence="1">
    <location>
        <begin position="73"/>
        <end position="183"/>
    </location>
</feature>
<gene>
    <name evidence="2" type="ORF">C1280_20840</name>
</gene>
<sequence>MCNPAVLFAYFPYHSFTLPRWIMRPARPLAVVALTVSVLAVAVAFQDTSPGPKGPAALEPAAVTTTAPRYWKGNLHTHTLWSDGDDFPEMVVDWYKRNGYQFLALTDHNVIAEGDRWVDAASTATRKSAVVKYTKRFGEKWIETRTVKDKTQVRLKPFAEFRSLFEEPGKFLLIPSEEITHAYAKRPVHINGINLRDPIKPLDGSDAVETVRVNLRQVNEQRAKTSRVMIAFLNHPNFQWGVRAEEMLLADELRFFEVFNGHPGVRNYGDPDHASCERIWDITLALRLGRHNLPIVYGLATDDSHGYHEYGVGKVNPGRGWVMVRAPFLTAETAVKGLEAGDFYASTGVVLDEVARDGNRLKIAIRGEPGVTYKTEFVATMKGTDLTGTPKTFKDKDGKETPVTGAYSADIGKVVATSTDLAASYTLTGKELYVRAKVTSTKPPANPYAKGDVEVAWTQPVVP</sequence>
<dbReference type="SMART" id="SM00481">
    <property type="entry name" value="POLIIIAc"/>
    <property type="match status" value="1"/>
</dbReference>
<evidence type="ECO:0000259" key="1">
    <source>
        <dbReference type="SMART" id="SM00481"/>
    </source>
</evidence>
<dbReference type="PANTHER" id="PTHR42924:SF11">
    <property type="entry name" value="POLYMERASE_HISTIDINOL PHOSPHATASE N-TERMINAL DOMAIN-CONTAINING PROTEIN"/>
    <property type="match status" value="1"/>
</dbReference>
<accession>A0A2Z3HD45</accession>
<name>A0A2Z3HD45_9BACT</name>
<dbReference type="InterPro" id="IPR003141">
    <property type="entry name" value="Pol/His_phosphatase_N"/>
</dbReference>
<dbReference type="GO" id="GO:0035312">
    <property type="term" value="F:5'-3' DNA exonuclease activity"/>
    <property type="evidence" value="ECO:0007669"/>
    <property type="project" value="TreeGrafter"/>
</dbReference>
<dbReference type="EMBL" id="CP025958">
    <property type="protein sequence ID" value="AWM39190.1"/>
    <property type="molecule type" value="Genomic_DNA"/>
</dbReference>
<reference evidence="2 3" key="1">
    <citation type="submission" date="2018-01" db="EMBL/GenBank/DDBJ databases">
        <title>G. obscuriglobus.</title>
        <authorList>
            <person name="Franke J."/>
            <person name="Blomberg W."/>
            <person name="Selmecki A."/>
        </authorList>
    </citation>
    <scope>NUCLEOTIDE SEQUENCE [LARGE SCALE GENOMIC DNA]</scope>
    <source>
        <strain evidence="2 3">DSM 5831</strain>
    </source>
</reference>
<evidence type="ECO:0000313" key="2">
    <source>
        <dbReference type="EMBL" id="AWM39190.1"/>
    </source>
</evidence>
<dbReference type="InterPro" id="IPR052018">
    <property type="entry name" value="PHP_domain"/>
</dbReference>
<organism evidence="2 3">
    <name type="scientific">Gemmata obscuriglobus</name>
    <dbReference type="NCBI Taxonomy" id="114"/>
    <lineage>
        <taxon>Bacteria</taxon>
        <taxon>Pseudomonadati</taxon>
        <taxon>Planctomycetota</taxon>
        <taxon>Planctomycetia</taxon>
        <taxon>Gemmatales</taxon>
        <taxon>Gemmataceae</taxon>
        <taxon>Gemmata</taxon>
    </lineage>
</organism>
<dbReference type="Proteomes" id="UP000245802">
    <property type="component" value="Chromosome"/>
</dbReference>
<dbReference type="AlphaFoldDB" id="A0A2Z3HD45"/>
<evidence type="ECO:0000313" key="3">
    <source>
        <dbReference type="Proteomes" id="UP000245802"/>
    </source>
</evidence>
<dbReference type="Gene3D" id="3.20.20.140">
    <property type="entry name" value="Metal-dependent hydrolases"/>
    <property type="match status" value="1"/>
</dbReference>